<feature type="transmembrane region" description="Helical" evidence="10">
    <location>
        <begin position="272"/>
        <end position="292"/>
    </location>
</feature>
<dbReference type="Gene3D" id="3.40.50.720">
    <property type="entry name" value="NAD(P)-binding Rossmann-like Domain"/>
    <property type="match status" value="1"/>
</dbReference>
<keyword evidence="3 10" id="KW-0812">Transmembrane</keyword>
<feature type="non-terminal residue" evidence="12">
    <location>
        <position position="1"/>
    </location>
</feature>
<evidence type="ECO:0000256" key="10">
    <source>
        <dbReference type="SAM" id="Phobius"/>
    </source>
</evidence>
<keyword evidence="8 10" id="KW-0472">Membrane</keyword>
<evidence type="ECO:0000256" key="6">
    <source>
        <dbReference type="ARBA" id="ARBA00022989"/>
    </source>
</evidence>
<feature type="transmembrane region" description="Helical" evidence="10">
    <location>
        <begin position="217"/>
        <end position="235"/>
    </location>
</feature>
<dbReference type="GO" id="GO:0050661">
    <property type="term" value="F:NADP binding"/>
    <property type="evidence" value="ECO:0007669"/>
    <property type="project" value="TreeGrafter"/>
</dbReference>
<keyword evidence="6 10" id="KW-1133">Transmembrane helix</keyword>
<feature type="transmembrane region" description="Helical" evidence="10">
    <location>
        <begin position="42"/>
        <end position="61"/>
    </location>
</feature>
<evidence type="ECO:0000313" key="12">
    <source>
        <dbReference type="EMBL" id="CAE7313107.1"/>
    </source>
</evidence>
<feature type="transmembrane region" description="Helical" evidence="10">
    <location>
        <begin position="178"/>
        <end position="197"/>
    </location>
</feature>
<comment type="subcellular location">
    <subcellularLocation>
        <location evidence="1">Membrane</location>
        <topology evidence="1">Multi-pass membrane protein</topology>
    </subcellularLocation>
</comment>
<dbReference type="GO" id="GO:0006740">
    <property type="term" value="P:NADPH regeneration"/>
    <property type="evidence" value="ECO:0007669"/>
    <property type="project" value="TreeGrafter"/>
</dbReference>
<organism evidence="12 13">
    <name type="scientific">Symbiodinium necroappetens</name>
    <dbReference type="NCBI Taxonomy" id="1628268"/>
    <lineage>
        <taxon>Eukaryota</taxon>
        <taxon>Sar</taxon>
        <taxon>Alveolata</taxon>
        <taxon>Dinophyceae</taxon>
        <taxon>Suessiales</taxon>
        <taxon>Symbiodiniaceae</taxon>
        <taxon>Symbiodinium</taxon>
    </lineage>
</organism>
<dbReference type="AlphaFoldDB" id="A0A812NLT8"/>
<dbReference type="Pfam" id="PF05222">
    <property type="entry name" value="AlaDh_PNT_N"/>
    <property type="match status" value="1"/>
</dbReference>
<accession>A0A812NLT8</accession>
<dbReference type="InterPro" id="IPR034300">
    <property type="entry name" value="PNTB-like"/>
</dbReference>
<comment type="caution">
    <text evidence="12">The sequence shown here is derived from an EMBL/GenBank/DDBJ whole genome shotgun (WGS) entry which is preliminary data.</text>
</comment>
<evidence type="ECO:0000256" key="4">
    <source>
        <dbReference type="ARBA" id="ARBA00022857"/>
    </source>
</evidence>
<dbReference type="GO" id="GO:0005886">
    <property type="term" value="C:plasma membrane"/>
    <property type="evidence" value="ECO:0007669"/>
    <property type="project" value="TreeGrafter"/>
</dbReference>
<comment type="catalytic activity">
    <reaction evidence="9">
        <text>NAD(+) + NADPH + H(+)(in) = NADH + NADP(+) + H(+)(out)</text>
        <dbReference type="Rhea" id="RHEA:47992"/>
        <dbReference type="ChEBI" id="CHEBI:15378"/>
        <dbReference type="ChEBI" id="CHEBI:57540"/>
        <dbReference type="ChEBI" id="CHEBI:57783"/>
        <dbReference type="ChEBI" id="CHEBI:57945"/>
        <dbReference type="ChEBI" id="CHEBI:58349"/>
        <dbReference type="EC" id="7.1.1.1"/>
    </reaction>
</comment>
<protein>
    <recommendedName>
        <fullName evidence="2">proton-translocating NAD(P)(+) transhydrogenase</fullName>
        <ecNumber evidence="2">7.1.1.1</ecNumber>
    </recommendedName>
</protein>
<dbReference type="EC" id="7.1.1.1" evidence="2"/>
<reference evidence="12" key="1">
    <citation type="submission" date="2021-02" db="EMBL/GenBank/DDBJ databases">
        <authorList>
            <person name="Dougan E. K."/>
            <person name="Rhodes N."/>
            <person name="Thang M."/>
            <person name="Chan C."/>
        </authorList>
    </citation>
    <scope>NUCLEOTIDE SEQUENCE</scope>
</reference>
<evidence type="ECO:0000256" key="3">
    <source>
        <dbReference type="ARBA" id="ARBA00022692"/>
    </source>
</evidence>
<dbReference type="OrthoDB" id="37244at2759"/>
<gene>
    <name evidence="12" type="primary">pntB</name>
    <name evidence="12" type="ORF">SNEC2469_LOCUS7797</name>
</gene>
<proteinExistence type="predicted"/>
<dbReference type="Gene3D" id="3.40.50.1220">
    <property type="entry name" value="TPP-binding domain"/>
    <property type="match status" value="1"/>
</dbReference>
<evidence type="ECO:0000256" key="5">
    <source>
        <dbReference type="ARBA" id="ARBA00022967"/>
    </source>
</evidence>
<dbReference type="GO" id="GO:0008750">
    <property type="term" value="F:proton-translocating NAD(P)+ transhydrogenase activity"/>
    <property type="evidence" value="ECO:0007669"/>
    <property type="project" value="UniProtKB-EC"/>
</dbReference>
<evidence type="ECO:0000256" key="2">
    <source>
        <dbReference type="ARBA" id="ARBA00012943"/>
    </source>
</evidence>
<evidence type="ECO:0000256" key="7">
    <source>
        <dbReference type="ARBA" id="ARBA00023027"/>
    </source>
</evidence>
<feature type="transmembrane region" description="Helical" evidence="10">
    <location>
        <begin position="73"/>
        <end position="95"/>
    </location>
</feature>
<dbReference type="SUPFAM" id="SSF52467">
    <property type="entry name" value="DHS-like NAD/FAD-binding domain"/>
    <property type="match status" value="1"/>
</dbReference>
<feature type="transmembrane region" description="Helical" evidence="10">
    <location>
        <begin position="241"/>
        <end position="265"/>
    </location>
</feature>
<keyword evidence="7" id="KW-0520">NAD</keyword>
<feature type="domain" description="Alanine dehydrogenase/pyridine nucleotide transhydrogenase N-terminal" evidence="11">
    <location>
        <begin position="582"/>
        <end position="719"/>
    </location>
</feature>
<evidence type="ECO:0000256" key="8">
    <source>
        <dbReference type="ARBA" id="ARBA00023136"/>
    </source>
</evidence>
<evidence type="ECO:0000259" key="11">
    <source>
        <dbReference type="SMART" id="SM01003"/>
    </source>
</evidence>
<dbReference type="SMART" id="SM01003">
    <property type="entry name" value="AlaDh_PNT_N"/>
    <property type="match status" value="1"/>
</dbReference>
<evidence type="ECO:0000256" key="1">
    <source>
        <dbReference type="ARBA" id="ARBA00004141"/>
    </source>
</evidence>
<dbReference type="InterPro" id="IPR007886">
    <property type="entry name" value="AlaDH/PNT_N"/>
</dbReference>
<evidence type="ECO:0000313" key="13">
    <source>
        <dbReference type="Proteomes" id="UP000601435"/>
    </source>
</evidence>
<keyword evidence="4" id="KW-0521">NADP</keyword>
<feature type="transmembrane region" description="Helical" evidence="10">
    <location>
        <begin position="101"/>
        <end position="121"/>
    </location>
</feature>
<dbReference type="EMBL" id="CAJNJA010013105">
    <property type="protein sequence ID" value="CAE7313107.1"/>
    <property type="molecule type" value="Genomic_DNA"/>
</dbReference>
<dbReference type="SUPFAM" id="SSF52283">
    <property type="entry name" value="Formate/glycerate dehydrogenase catalytic domain-like"/>
    <property type="match status" value="1"/>
</dbReference>
<feature type="transmembrane region" description="Helical" evidence="10">
    <location>
        <begin position="142"/>
        <end position="166"/>
    </location>
</feature>
<dbReference type="PANTHER" id="PTHR10160">
    <property type="entry name" value="NAD(P) TRANSHYDROGENASE"/>
    <property type="match status" value="1"/>
</dbReference>
<dbReference type="Proteomes" id="UP000601435">
    <property type="component" value="Unassembled WGS sequence"/>
</dbReference>
<keyword evidence="5" id="KW-1278">Translocase</keyword>
<name>A0A812NLT8_9DINO</name>
<dbReference type="PANTHER" id="PTHR10160:SF19">
    <property type="entry name" value="PROTON-TRANSLOCATING NAD(P)(+) TRANSHYDROGENASE"/>
    <property type="match status" value="1"/>
</dbReference>
<keyword evidence="13" id="KW-1185">Reference proteome</keyword>
<dbReference type="Pfam" id="PF02233">
    <property type="entry name" value="PNTB"/>
    <property type="match status" value="1"/>
</dbReference>
<dbReference type="InterPro" id="IPR029035">
    <property type="entry name" value="DHS-like_NAD/FAD-binding_dom"/>
</dbReference>
<evidence type="ECO:0000256" key="9">
    <source>
        <dbReference type="ARBA" id="ARBA00048202"/>
    </source>
</evidence>
<sequence>MPYRPPERTPAVVYHVETWACALRLGGVGSIDAFLEESEKSLATHVGLFSLTSAVMFIGSIKGLNKHSTAREGNYMGMVATALGILSVLLSPGFHSAHIRFFLTFLAAGGVGYGIASTVKMEDMPQLAAWQKESDSVQGSSLVATQVAGFHSFVGLAAVFAGFASYCNVANPYTVMKALETVVGIAIGSLTFTGSVVAAGKLHEMIPGKPIILPQRWLLNGGALAGSVVLTALFLNPATYASHAGAALLLGNTALWGFLGVNMVLPIGGADMPVVVSLLNAFSGLATSAAGFMLSNDLLTISGALIASSGTLLSDIMCRGINRSMYNVLLGGFGTDSSSNAAGAAPTGGRENVSEVSAVGFVGMLFGAKKVVIVPGYGLAVARCQQKLAEIVAMLRKHNVTVHFAIHPVAGRMPGHMNVLLAEADVPYDIVKEMDEINAELPTYDVGIVVGANDIVNPATQDLMPIGSGHFKSGQDDPSSPIYGMPAIEIWKCKQCVVLKRSMGTGYSGVDNPLFYLSNVKMLFGDAKQSMDNISSCLEELFSQDSQDRFTAAAGASSSGDQHDTTQGVEPEVFPEAVRVIGIVRERLPGEARVSFAPSAVVKLRRMGFSILLEAGSGTAAGFTDEEYTRHGGVQVAESSVEVLKQADIIFKVTEPLLDEVQMLQGTQTMVGFWNMYGTQELLAALAQTSASVLRNLALVPRVSRAQKLDALTSMANIAG</sequence>